<keyword evidence="12" id="KW-0598">Phosphotransferase system</keyword>
<evidence type="ECO:0000259" key="20">
    <source>
        <dbReference type="PROSITE" id="PS51104"/>
    </source>
</evidence>
<dbReference type="PANTHER" id="PTHR30181:SF2">
    <property type="entry name" value="PTS SYSTEM MANNITOL-SPECIFIC EIICBA COMPONENT"/>
    <property type="match status" value="1"/>
</dbReference>
<evidence type="ECO:0000256" key="1">
    <source>
        <dbReference type="ARBA" id="ARBA00001655"/>
    </source>
</evidence>
<evidence type="ECO:0000256" key="12">
    <source>
        <dbReference type="ARBA" id="ARBA00022683"/>
    </source>
</evidence>
<dbReference type="NCBIfam" id="TIGR00851">
    <property type="entry name" value="mtlA"/>
    <property type="match status" value="1"/>
</dbReference>
<dbReference type="GO" id="GO:0005886">
    <property type="term" value="C:plasma membrane"/>
    <property type="evidence" value="ECO:0007669"/>
    <property type="project" value="UniProtKB-SubCell"/>
</dbReference>
<dbReference type="GO" id="GO:0022872">
    <property type="term" value="F:protein-N(PI)-phosphohistidine-mannitol phosphotransferase system transmembrane transporter activity"/>
    <property type="evidence" value="ECO:0007669"/>
    <property type="project" value="InterPro"/>
</dbReference>
<dbReference type="EMBL" id="FLUM01000001">
    <property type="protein sequence ID" value="SBV90635.1"/>
    <property type="molecule type" value="Genomic_DNA"/>
</dbReference>
<comment type="subunit">
    <text evidence="3">Homodimer.</text>
</comment>
<dbReference type="GO" id="GO:0016301">
    <property type="term" value="F:kinase activity"/>
    <property type="evidence" value="ECO:0007669"/>
    <property type="project" value="UniProtKB-KW"/>
</dbReference>
<dbReference type="Gene3D" id="3.40.930.10">
    <property type="entry name" value="Mannitol-specific EII, Chain A"/>
    <property type="match status" value="1"/>
</dbReference>
<gene>
    <name evidence="21" type="primary">mtlA</name>
    <name evidence="21" type="ORF">KL86DYS1_10126</name>
</gene>
<comment type="catalytic activity">
    <reaction evidence="1">
        <text>D-mannitol(out) + N(pros)-phospho-L-histidyl-[protein] = D-mannitol 1-phosphate(in) + L-histidyl-[protein]</text>
        <dbReference type="Rhea" id="RHEA:33363"/>
        <dbReference type="Rhea" id="RHEA-COMP:9745"/>
        <dbReference type="Rhea" id="RHEA-COMP:9746"/>
        <dbReference type="ChEBI" id="CHEBI:16899"/>
        <dbReference type="ChEBI" id="CHEBI:29979"/>
        <dbReference type="ChEBI" id="CHEBI:61381"/>
        <dbReference type="ChEBI" id="CHEBI:64837"/>
        <dbReference type="EC" id="2.7.1.197"/>
    </reaction>
</comment>
<keyword evidence="14" id="KW-0418">Kinase</keyword>
<feature type="domain" description="PTS EIIA type-2" evidence="19">
    <location>
        <begin position="451"/>
        <end position="590"/>
    </location>
</feature>
<keyword evidence="15 18" id="KW-1133">Transmembrane helix</keyword>
<evidence type="ECO:0000256" key="5">
    <source>
        <dbReference type="ARBA" id="ARBA00015039"/>
    </source>
</evidence>
<keyword evidence="8" id="KW-0997">Cell inner membrane</keyword>
<evidence type="ECO:0000256" key="11">
    <source>
        <dbReference type="ARBA" id="ARBA00022679"/>
    </source>
</evidence>
<dbReference type="PROSITE" id="PS00372">
    <property type="entry name" value="PTS_EIIA_TYPE_2_HIS"/>
    <property type="match status" value="1"/>
</dbReference>
<name>A0A212IUQ1_9BACT</name>
<dbReference type="PANTHER" id="PTHR30181">
    <property type="entry name" value="MANNITOL PERMEASE IIC COMPONENT"/>
    <property type="match status" value="1"/>
</dbReference>
<evidence type="ECO:0000256" key="15">
    <source>
        <dbReference type="ARBA" id="ARBA00022989"/>
    </source>
</evidence>
<feature type="transmembrane region" description="Helical" evidence="18">
    <location>
        <begin position="20"/>
        <end position="42"/>
    </location>
</feature>
<reference evidence="21" key="1">
    <citation type="submission" date="2016-04" db="EMBL/GenBank/DDBJ databases">
        <authorList>
            <person name="Evans L.H."/>
            <person name="Alamgir A."/>
            <person name="Owens N."/>
            <person name="Weber N.D."/>
            <person name="Virtaneva K."/>
            <person name="Barbian K."/>
            <person name="Babar A."/>
            <person name="Rosenke K."/>
        </authorList>
    </citation>
    <scope>NUCLEOTIDE SEQUENCE</scope>
    <source>
        <strain evidence="21">86-1</strain>
    </source>
</reference>
<evidence type="ECO:0000313" key="21">
    <source>
        <dbReference type="EMBL" id="SBV90635.1"/>
    </source>
</evidence>
<dbReference type="InterPro" id="IPR016152">
    <property type="entry name" value="PTrfase/Anion_transptr"/>
</dbReference>
<keyword evidence="7" id="KW-1003">Cell membrane</keyword>
<evidence type="ECO:0000256" key="3">
    <source>
        <dbReference type="ARBA" id="ARBA00011738"/>
    </source>
</evidence>
<evidence type="ECO:0000256" key="2">
    <source>
        <dbReference type="ARBA" id="ARBA00004429"/>
    </source>
</evidence>
<dbReference type="InterPro" id="IPR050893">
    <property type="entry name" value="Sugar_PTS"/>
</dbReference>
<organism evidence="21">
    <name type="scientific">uncultured Dysgonomonas sp</name>
    <dbReference type="NCBI Taxonomy" id="206096"/>
    <lineage>
        <taxon>Bacteria</taxon>
        <taxon>Pseudomonadati</taxon>
        <taxon>Bacteroidota</taxon>
        <taxon>Bacteroidia</taxon>
        <taxon>Bacteroidales</taxon>
        <taxon>Dysgonomonadaceae</taxon>
        <taxon>Dysgonomonas</taxon>
        <taxon>environmental samples</taxon>
    </lineage>
</organism>
<comment type="subcellular location">
    <subcellularLocation>
        <location evidence="2">Cell inner membrane</location>
        <topology evidence="2">Multi-pass membrane protein</topology>
    </subcellularLocation>
</comment>
<feature type="transmembrane region" description="Helical" evidence="18">
    <location>
        <begin position="96"/>
        <end position="114"/>
    </location>
</feature>
<evidence type="ECO:0000256" key="6">
    <source>
        <dbReference type="ARBA" id="ARBA00022448"/>
    </source>
</evidence>
<dbReference type="GO" id="GO:0090563">
    <property type="term" value="F:protein-phosphocysteine-sugar phosphotransferase activity"/>
    <property type="evidence" value="ECO:0007669"/>
    <property type="project" value="TreeGrafter"/>
</dbReference>
<feature type="transmembrane region" description="Helical" evidence="18">
    <location>
        <begin position="135"/>
        <end position="157"/>
    </location>
</feature>
<dbReference type="InterPro" id="IPR003352">
    <property type="entry name" value="PTS_EIIC"/>
</dbReference>
<dbReference type="CDD" id="cd00211">
    <property type="entry name" value="PTS_IIA_fru"/>
    <property type="match status" value="1"/>
</dbReference>
<dbReference type="RefSeq" id="WP_296937853.1">
    <property type="nucleotide sequence ID" value="NZ_LT599032.1"/>
</dbReference>
<evidence type="ECO:0000256" key="14">
    <source>
        <dbReference type="ARBA" id="ARBA00022777"/>
    </source>
</evidence>
<proteinExistence type="predicted"/>
<dbReference type="InterPro" id="IPR013014">
    <property type="entry name" value="PTS_EIIC_2"/>
</dbReference>
<dbReference type="InterPro" id="IPR004718">
    <property type="entry name" value="PTS_IIC_mtl"/>
</dbReference>
<keyword evidence="9" id="KW-0597">Phosphoprotein</keyword>
<keyword evidence="10" id="KW-0762">Sugar transport</keyword>
<dbReference type="GO" id="GO:0009401">
    <property type="term" value="P:phosphoenolpyruvate-dependent sugar phosphotransferase system"/>
    <property type="evidence" value="ECO:0007669"/>
    <property type="project" value="UniProtKB-KW"/>
</dbReference>
<dbReference type="CDD" id="cd05567">
    <property type="entry name" value="PTS_IIB_mannitol"/>
    <property type="match status" value="1"/>
</dbReference>
<dbReference type="InterPro" id="IPR003501">
    <property type="entry name" value="PTS_EIIB_2/3"/>
</dbReference>
<dbReference type="SUPFAM" id="SSF52794">
    <property type="entry name" value="PTS system IIB component-like"/>
    <property type="match status" value="1"/>
</dbReference>
<evidence type="ECO:0000256" key="4">
    <source>
        <dbReference type="ARBA" id="ARBA00011909"/>
    </source>
</evidence>
<dbReference type="SUPFAM" id="SSF55804">
    <property type="entry name" value="Phoshotransferase/anion transport protein"/>
    <property type="match status" value="1"/>
</dbReference>
<evidence type="ECO:0000256" key="13">
    <source>
        <dbReference type="ARBA" id="ARBA00022692"/>
    </source>
</evidence>
<evidence type="ECO:0000256" key="18">
    <source>
        <dbReference type="SAM" id="Phobius"/>
    </source>
</evidence>
<evidence type="ECO:0000256" key="10">
    <source>
        <dbReference type="ARBA" id="ARBA00022597"/>
    </source>
</evidence>
<keyword evidence="16 18" id="KW-0472">Membrane</keyword>
<dbReference type="InterPro" id="IPR002178">
    <property type="entry name" value="PTS_EIIA_type-2_dom"/>
</dbReference>
<protein>
    <recommendedName>
        <fullName evidence="5">PTS system mannitol-specific EIICBA component</fullName>
        <ecNumber evidence="4">2.7.1.197</ecNumber>
    </recommendedName>
    <alternativeName>
        <fullName evidence="17">EIICBA-Mtl</fullName>
    </alternativeName>
</protein>
<sequence>MKLSVRKHIQSFGSSLSAMIMPNIGAFIAWGLVTAIFIPTGWYPNENLARLVTPMLYYLLPLLIGYTAGSNIAGIRGGVMGAIATTGVIAGSDVPMFLGAMVMGPSGGYLIRWFDNITKNRIRTGFEMLTNNFSVGILGMVCAIAGFLLIGPIMLALTDLLNAGVGFVLDKGVLPLVALFLEPGKVLFLNNAINHGILTPLGIEQARETGSSILFLLETNPGPGLGVLLAYTFLGRGEAKKTAPASSVILFFGGIHEIYFPYILMRPILIVAPILGSASAMMYYQITGSGLVSAASPGSIISLIAMSPRGSTIHIIIGVVIATLISFFTACFFVRSNTKKTLAEAKQEKDSLKNYKENPQKIVFACEAGMGSSAMGAAAFRKRIDRKELSITNSSVDAIPLDTDIVVCQAAFVERVHDRVPSAEVVIIRTFLSDPSLDALAARFTQSEQKQVLRPEMIVVGAKNESKEDVIKRAGQLLVDGGYVTDEYINGMLEREKIASTCIGMGIAIPHGTSESRQYIRNSGISVVQYPEGVDFDGEKVYLVVGIAGTDNTHLEILASLSTILNDEEILKGIKETKDKIFIYNTLSNIK</sequence>
<keyword evidence="13 18" id="KW-0812">Transmembrane</keyword>
<dbReference type="InterPro" id="IPR029503">
    <property type="entry name" value="PTS_EIIB_mannitol"/>
</dbReference>
<evidence type="ECO:0000256" key="17">
    <source>
        <dbReference type="ARBA" id="ARBA00030684"/>
    </source>
</evidence>
<dbReference type="InterPro" id="IPR036095">
    <property type="entry name" value="PTS_EIIB-like_sf"/>
</dbReference>
<dbReference type="Gene3D" id="3.40.50.2300">
    <property type="match status" value="1"/>
</dbReference>
<dbReference type="Pfam" id="PF02378">
    <property type="entry name" value="PTS_EIIC"/>
    <property type="match status" value="1"/>
</dbReference>
<accession>A0A212IUQ1</accession>
<keyword evidence="11 21" id="KW-0808">Transferase</keyword>
<dbReference type="Pfam" id="PF00359">
    <property type="entry name" value="PTS_EIIA_2"/>
    <property type="match status" value="1"/>
</dbReference>
<keyword evidence="6" id="KW-0813">Transport</keyword>
<evidence type="ECO:0000256" key="8">
    <source>
        <dbReference type="ARBA" id="ARBA00022519"/>
    </source>
</evidence>
<dbReference type="PROSITE" id="PS51104">
    <property type="entry name" value="PTS_EIIC_TYPE_2"/>
    <property type="match status" value="1"/>
</dbReference>
<evidence type="ECO:0000256" key="7">
    <source>
        <dbReference type="ARBA" id="ARBA00022475"/>
    </source>
</evidence>
<dbReference type="EC" id="2.7.1.197" evidence="4"/>
<feature type="transmembrane region" description="Helical" evidence="18">
    <location>
        <begin position="313"/>
        <end position="334"/>
    </location>
</feature>
<evidence type="ECO:0000256" key="9">
    <source>
        <dbReference type="ARBA" id="ARBA00022553"/>
    </source>
</evidence>
<dbReference type="AlphaFoldDB" id="A0A212IUQ1"/>
<feature type="transmembrane region" description="Helical" evidence="18">
    <location>
        <begin position="48"/>
        <end position="66"/>
    </location>
</feature>
<evidence type="ECO:0000256" key="16">
    <source>
        <dbReference type="ARBA" id="ARBA00023136"/>
    </source>
</evidence>
<dbReference type="Pfam" id="PF02302">
    <property type="entry name" value="PTS_IIB"/>
    <property type="match status" value="1"/>
</dbReference>
<feature type="domain" description="PTS EIIC type-2" evidence="20">
    <location>
        <begin position="12"/>
        <end position="347"/>
    </location>
</feature>
<evidence type="ECO:0000259" key="19">
    <source>
        <dbReference type="PROSITE" id="PS51094"/>
    </source>
</evidence>
<dbReference type="PROSITE" id="PS51094">
    <property type="entry name" value="PTS_EIIA_TYPE_2"/>
    <property type="match status" value="1"/>
</dbReference>